<proteinExistence type="predicted"/>
<dbReference type="AlphaFoldDB" id="A0A0N5DCK4"/>
<organism evidence="3">
    <name type="scientific">Thelazia callipaeda</name>
    <name type="common">Oriental eyeworm</name>
    <name type="synonym">Parasitic nematode</name>
    <dbReference type="NCBI Taxonomy" id="103827"/>
    <lineage>
        <taxon>Eukaryota</taxon>
        <taxon>Metazoa</taxon>
        <taxon>Ecdysozoa</taxon>
        <taxon>Nematoda</taxon>
        <taxon>Chromadorea</taxon>
        <taxon>Rhabditida</taxon>
        <taxon>Spirurina</taxon>
        <taxon>Spiruromorpha</taxon>
        <taxon>Thelazioidea</taxon>
        <taxon>Thelaziidae</taxon>
        <taxon>Thelazia</taxon>
    </lineage>
</organism>
<dbReference type="Proteomes" id="UP000276776">
    <property type="component" value="Unassembled WGS sequence"/>
</dbReference>
<accession>A0A0N5DCK4</accession>
<gene>
    <name evidence="1" type="ORF">TCLT_LOCUS10905</name>
</gene>
<name>A0A0N5DCK4_THECL</name>
<keyword evidence="2" id="KW-1185">Reference proteome</keyword>
<reference evidence="1 2" key="2">
    <citation type="submission" date="2018-11" db="EMBL/GenBank/DDBJ databases">
        <authorList>
            <consortium name="Pathogen Informatics"/>
        </authorList>
    </citation>
    <scope>NUCLEOTIDE SEQUENCE [LARGE SCALE GENOMIC DNA]</scope>
</reference>
<dbReference type="WBParaSite" id="TCLT_0001093101-mRNA-1">
    <property type="protein sequence ID" value="TCLT_0001093101-mRNA-1"/>
    <property type="gene ID" value="TCLT_0001093101"/>
</dbReference>
<dbReference type="EMBL" id="UYYF01005605">
    <property type="protein sequence ID" value="VDN08623.1"/>
    <property type="molecule type" value="Genomic_DNA"/>
</dbReference>
<evidence type="ECO:0000313" key="1">
    <source>
        <dbReference type="EMBL" id="VDN08623.1"/>
    </source>
</evidence>
<sequence length="76" mass="8907">MDDACFYLRVSVRSLCCMHGLISMLWGQELTWNGSVLLCESSQQMRMFQLIFVMLDELKTSLSILIDLSRREEPMR</sequence>
<reference evidence="3" key="1">
    <citation type="submission" date="2017-02" db="UniProtKB">
        <authorList>
            <consortium name="WormBaseParasite"/>
        </authorList>
    </citation>
    <scope>IDENTIFICATION</scope>
</reference>
<evidence type="ECO:0000313" key="3">
    <source>
        <dbReference type="WBParaSite" id="TCLT_0001093101-mRNA-1"/>
    </source>
</evidence>
<protein>
    <submittedName>
        <fullName evidence="3">Secreted protein</fullName>
    </submittedName>
</protein>
<evidence type="ECO:0000313" key="2">
    <source>
        <dbReference type="Proteomes" id="UP000276776"/>
    </source>
</evidence>